<reference evidence="1" key="2">
    <citation type="submission" date="2023-05" db="EMBL/GenBank/DDBJ databases">
        <authorList>
            <person name="Fouks B."/>
        </authorList>
    </citation>
    <scope>NUCLEOTIDE SEQUENCE</scope>
    <source>
        <strain evidence="1">Stay&amp;Tobe</strain>
        <tissue evidence="1">Testes</tissue>
    </source>
</reference>
<feature type="non-terminal residue" evidence="1">
    <location>
        <position position="65"/>
    </location>
</feature>
<evidence type="ECO:0000313" key="2">
    <source>
        <dbReference type="Proteomes" id="UP001233999"/>
    </source>
</evidence>
<organism evidence="1 2">
    <name type="scientific">Diploptera punctata</name>
    <name type="common">Pacific beetle cockroach</name>
    <dbReference type="NCBI Taxonomy" id="6984"/>
    <lineage>
        <taxon>Eukaryota</taxon>
        <taxon>Metazoa</taxon>
        <taxon>Ecdysozoa</taxon>
        <taxon>Arthropoda</taxon>
        <taxon>Hexapoda</taxon>
        <taxon>Insecta</taxon>
        <taxon>Pterygota</taxon>
        <taxon>Neoptera</taxon>
        <taxon>Polyneoptera</taxon>
        <taxon>Dictyoptera</taxon>
        <taxon>Blattodea</taxon>
        <taxon>Blaberoidea</taxon>
        <taxon>Blaberidae</taxon>
        <taxon>Diplopterinae</taxon>
        <taxon>Diploptera</taxon>
    </lineage>
</organism>
<evidence type="ECO:0000313" key="1">
    <source>
        <dbReference type="EMBL" id="KAJ9593170.1"/>
    </source>
</evidence>
<sequence>MEEAVGGGEKVVILITNLYFVSVVVRTSAESVAILTYNNTRTMRDYNVQGVTIPDTAMYKEVVVI</sequence>
<dbReference type="EMBL" id="JASPKZ010003457">
    <property type="protein sequence ID" value="KAJ9593170.1"/>
    <property type="molecule type" value="Genomic_DNA"/>
</dbReference>
<dbReference type="AlphaFoldDB" id="A0AAD8EJR2"/>
<gene>
    <name evidence="1" type="ORF">L9F63_015267</name>
</gene>
<comment type="caution">
    <text evidence="1">The sequence shown here is derived from an EMBL/GenBank/DDBJ whole genome shotgun (WGS) entry which is preliminary data.</text>
</comment>
<proteinExistence type="predicted"/>
<keyword evidence="2" id="KW-1185">Reference proteome</keyword>
<reference evidence="1" key="1">
    <citation type="journal article" date="2023" name="IScience">
        <title>Live-bearing cockroach genome reveals convergent evolutionary mechanisms linked to viviparity in insects and beyond.</title>
        <authorList>
            <person name="Fouks B."/>
            <person name="Harrison M.C."/>
            <person name="Mikhailova A.A."/>
            <person name="Marchal E."/>
            <person name="English S."/>
            <person name="Carruthers M."/>
            <person name="Jennings E.C."/>
            <person name="Chiamaka E.L."/>
            <person name="Frigard R.A."/>
            <person name="Pippel M."/>
            <person name="Attardo G.M."/>
            <person name="Benoit J.B."/>
            <person name="Bornberg-Bauer E."/>
            <person name="Tobe S.S."/>
        </authorList>
    </citation>
    <scope>NUCLEOTIDE SEQUENCE</scope>
    <source>
        <strain evidence="1">Stay&amp;Tobe</strain>
    </source>
</reference>
<accession>A0AAD8EJR2</accession>
<protein>
    <submittedName>
        <fullName evidence="1">Uncharacterized protein</fullName>
    </submittedName>
</protein>
<name>A0AAD8EJR2_DIPPU</name>
<dbReference type="Proteomes" id="UP001233999">
    <property type="component" value="Unassembled WGS sequence"/>
</dbReference>